<dbReference type="GO" id="GO:0016628">
    <property type="term" value="F:oxidoreductase activity, acting on the CH-CH group of donors, NAD or NADP as acceptor"/>
    <property type="evidence" value="ECO:0007669"/>
    <property type="project" value="InterPro"/>
</dbReference>
<dbReference type="Gene3D" id="3.40.50.720">
    <property type="entry name" value="NAD(P)-binding Rossmann-like Domain"/>
    <property type="match status" value="1"/>
</dbReference>
<dbReference type="KEGG" id="phao:HF685_06405"/>
<dbReference type="Gene3D" id="3.90.180.10">
    <property type="entry name" value="Medium-chain alcohol dehydrogenases, catalytic domain"/>
    <property type="match status" value="1"/>
</dbReference>
<name>A0A6H2DJU8_9SPHN</name>
<sequence>MDYKNSDIAEQLAKAAPDGVDVFFDNVGGELLDIVLDNLAPAGARVAICGAISQYQHLEDVRGPKLYLRLAERNAMMKGFVVSHYASEFPRAAAEISELMRSGKLTLPEHVVDGIDRFPEALFMLFNGGHHGNLVVKP</sequence>
<dbReference type="SUPFAM" id="SSF51735">
    <property type="entry name" value="NAD(P)-binding Rossmann-fold domains"/>
    <property type="match status" value="1"/>
</dbReference>
<evidence type="ECO:0000313" key="2">
    <source>
        <dbReference type="Proteomes" id="UP000501600"/>
    </source>
</evidence>
<gene>
    <name evidence="1" type="ORF">HF685_06405</name>
</gene>
<dbReference type="InterPro" id="IPR036291">
    <property type="entry name" value="NAD(P)-bd_dom_sf"/>
</dbReference>
<protein>
    <submittedName>
        <fullName evidence="1">Zinc-binding dehydrogenase</fullName>
    </submittedName>
</protein>
<dbReference type="Pfam" id="PF13602">
    <property type="entry name" value="ADH_zinc_N_2"/>
    <property type="match status" value="1"/>
</dbReference>
<keyword evidence="2" id="KW-1185">Reference proteome</keyword>
<accession>A0A6H2DJU8</accession>
<dbReference type="PANTHER" id="PTHR43205:SF7">
    <property type="entry name" value="PROSTAGLANDIN REDUCTASE 1"/>
    <property type="match status" value="1"/>
</dbReference>
<dbReference type="PANTHER" id="PTHR43205">
    <property type="entry name" value="PROSTAGLANDIN REDUCTASE"/>
    <property type="match status" value="1"/>
</dbReference>
<evidence type="ECO:0000313" key="1">
    <source>
        <dbReference type="EMBL" id="QJB68952.1"/>
    </source>
</evidence>
<dbReference type="AlphaFoldDB" id="A0A6H2DJU8"/>
<dbReference type="EMBL" id="CP051217">
    <property type="protein sequence ID" value="QJB68952.1"/>
    <property type="molecule type" value="Genomic_DNA"/>
</dbReference>
<proteinExistence type="predicted"/>
<dbReference type="InterPro" id="IPR045010">
    <property type="entry name" value="MDR_fam"/>
</dbReference>
<reference evidence="1 2" key="1">
    <citation type="submission" date="2020-04" db="EMBL/GenBank/DDBJ databases">
        <title>Genome sequence for Sphingorhabdus sp. strain M1.</title>
        <authorList>
            <person name="Park S.-J."/>
        </authorList>
    </citation>
    <scope>NUCLEOTIDE SEQUENCE [LARGE SCALE GENOMIC DNA]</scope>
    <source>
        <strain evidence="1 2">JK6</strain>
    </source>
</reference>
<dbReference type="Proteomes" id="UP000501600">
    <property type="component" value="Chromosome"/>
</dbReference>
<organism evidence="1 2">
    <name type="scientific">Parasphingorhabdus halotolerans</name>
    <dbReference type="NCBI Taxonomy" id="2725558"/>
    <lineage>
        <taxon>Bacteria</taxon>
        <taxon>Pseudomonadati</taxon>
        <taxon>Pseudomonadota</taxon>
        <taxon>Alphaproteobacteria</taxon>
        <taxon>Sphingomonadales</taxon>
        <taxon>Sphingomonadaceae</taxon>
        <taxon>Parasphingorhabdus</taxon>
    </lineage>
</organism>